<keyword evidence="4" id="KW-1185">Reference proteome</keyword>
<accession>A0AAD9XCS7</accession>
<keyword evidence="1" id="KW-1133">Transmembrane helix</keyword>
<name>A0AAD9XCS7_9ROSI</name>
<sequence>MDATKLVIHHGGSWAGNCYEGGMTKWVNVLRGVNYDALVKLVQDVAKVDDVRKQQIVCKMTNGYSRHFLTNVTYLLHNPCMTQVYVMMKPLMIKRTVSGRTLITVMIARYPTLAEIVTKMKIAFMVWVLVLVLAVLVDMDVLVHLVLLHLVVFPFDRMVWVTMLIKLLNMLPYKLGLFLDLKGILSNPLAWRKHFQMMTGYTGLYVWMKKKQFLPLAYDFGDVEDEMSWIWFLNELKNAIGSLEDCMIISDCHLGIMAAMEKVYPNIPHGYCVFHMAQNIKKDYKRKDVSFLFKQAWKACRKSEFKEAMLEIMKINRVAFEDFMNVEPERWSRAYSAVRHYRLITSSIVESINSFWYMLAKYNNND</sequence>
<dbReference type="EMBL" id="JANJYI010000003">
    <property type="protein sequence ID" value="KAK2656973.1"/>
    <property type="molecule type" value="Genomic_DNA"/>
</dbReference>
<protein>
    <recommendedName>
        <fullName evidence="2">MULE transposase domain-containing protein</fullName>
    </recommendedName>
</protein>
<dbReference type="PANTHER" id="PTHR31973:SF187">
    <property type="entry name" value="MUTATOR TRANSPOSASE MUDRA PROTEIN"/>
    <property type="match status" value="1"/>
</dbReference>
<evidence type="ECO:0000313" key="4">
    <source>
        <dbReference type="Proteomes" id="UP001280121"/>
    </source>
</evidence>
<dbReference type="AlphaFoldDB" id="A0AAD9XCS7"/>
<comment type="caution">
    <text evidence="3">The sequence shown here is derived from an EMBL/GenBank/DDBJ whole genome shotgun (WGS) entry which is preliminary data.</text>
</comment>
<dbReference type="PANTHER" id="PTHR31973">
    <property type="entry name" value="POLYPROTEIN, PUTATIVE-RELATED"/>
    <property type="match status" value="1"/>
</dbReference>
<evidence type="ECO:0000313" key="3">
    <source>
        <dbReference type="EMBL" id="KAK2656973.1"/>
    </source>
</evidence>
<dbReference type="Proteomes" id="UP001280121">
    <property type="component" value="Unassembled WGS sequence"/>
</dbReference>
<keyword evidence="1" id="KW-0812">Transmembrane</keyword>
<dbReference type="Pfam" id="PF10551">
    <property type="entry name" value="MULE"/>
    <property type="match status" value="1"/>
</dbReference>
<evidence type="ECO:0000259" key="2">
    <source>
        <dbReference type="Pfam" id="PF10551"/>
    </source>
</evidence>
<reference evidence="3" key="1">
    <citation type="journal article" date="2023" name="Plant J.">
        <title>Genome sequences and population genomics provide insights into the demographic history, inbreeding, and mutation load of two 'living fossil' tree species of Dipteronia.</title>
        <authorList>
            <person name="Feng Y."/>
            <person name="Comes H.P."/>
            <person name="Chen J."/>
            <person name="Zhu S."/>
            <person name="Lu R."/>
            <person name="Zhang X."/>
            <person name="Li P."/>
            <person name="Qiu J."/>
            <person name="Olsen K.M."/>
            <person name="Qiu Y."/>
        </authorList>
    </citation>
    <scope>NUCLEOTIDE SEQUENCE</scope>
    <source>
        <strain evidence="3">KIB01</strain>
    </source>
</reference>
<feature type="transmembrane region" description="Helical" evidence="1">
    <location>
        <begin position="124"/>
        <end position="152"/>
    </location>
</feature>
<keyword evidence="1" id="KW-0472">Membrane</keyword>
<organism evidence="3 4">
    <name type="scientific">Dipteronia dyeriana</name>
    <dbReference type="NCBI Taxonomy" id="168575"/>
    <lineage>
        <taxon>Eukaryota</taxon>
        <taxon>Viridiplantae</taxon>
        <taxon>Streptophyta</taxon>
        <taxon>Embryophyta</taxon>
        <taxon>Tracheophyta</taxon>
        <taxon>Spermatophyta</taxon>
        <taxon>Magnoliopsida</taxon>
        <taxon>eudicotyledons</taxon>
        <taxon>Gunneridae</taxon>
        <taxon>Pentapetalae</taxon>
        <taxon>rosids</taxon>
        <taxon>malvids</taxon>
        <taxon>Sapindales</taxon>
        <taxon>Sapindaceae</taxon>
        <taxon>Hippocastanoideae</taxon>
        <taxon>Acereae</taxon>
        <taxon>Dipteronia</taxon>
    </lineage>
</organism>
<evidence type="ECO:0000256" key="1">
    <source>
        <dbReference type="SAM" id="Phobius"/>
    </source>
</evidence>
<proteinExistence type="predicted"/>
<gene>
    <name evidence="3" type="ORF">Ddye_010025</name>
</gene>
<dbReference type="InterPro" id="IPR018289">
    <property type="entry name" value="MULE_transposase_dom"/>
</dbReference>
<feature type="domain" description="MULE transposase" evidence="2">
    <location>
        <begin position="209"/>
        <end position="279"/>
    </location>
</feature>